<reference evidence="13" key="1">
    <citation type="journal article" date="2010" name="Nature">
        <title>The Amphimedon queenslandica genome and the evolution of animal complexity.</title>
        <authorList>
            <person name="Srivastava M."/>
            <person name="Simakov O."/>
            <person name="Chapman J."/>
            <person name="Fahey B."/>
            <person name="Gauthier M.E."/>
            <person name="Mitros T."/>
            <person name="Richards G.S."/>
            <person name="Conaco C."/>
            <person name="Dacre M."/>
            <person name="Hellsten U."/>
            <person name="Larroux C."/>
            <person name="Putnam N.H."/>
            <person name="Stanke M."/>
            <person name="Adamska M."/>
            <person name="Darling A."/>
            <person name="Degnan S.M."/>
            <person name="Oakley T.H."/>
            <person name="Plachetzki D.C."/>
            <person name="Zhai Y."/>
            <person name="Adamski M."/>
            <person name="Calcino A."/>
            <person name="Cummins S.F."/>
            <person name="Goodstein D.M."/>
            <person name="Harris C."/>
            <person name="Jackson D.J."/>
            <person name="Leys S.P."/>
            <person name="Shu S."/>
            <person name="Woodcroft B.J."/>
            <person name="Vervoort M."/>
            <person name="Kosik K.S."/>
            <person name="Manning G."/>
            <person name="Degnan B.M."/>
            <person name="Rokhsar D.S."/>
        </authorList>
    </citation>
    <scope>NUCLEOTIDE SEQUENCE [LARGE SCALE GENOMIC DNA]</scope>
</reference>
<evidence type="ECO:0000313" key="12">
    <source>
        <dbReference type="EnsemblMetazoa" id="Aqu2.1.21064_001"/>
    </source>
</evidence>
<evidence type="ECO:0000256" key="1">
    <source>
        <dbReference type="ARBA" id="ARBA00004611"/>
    </source>
</evidence>
<feature type="region of interest" description="Disordered" evidence="11">
    <location>
        <begin position="104"/>
        <end position="141"/>
    </location>
</feature>
<comment type="subcellular location">
    <subcellularLocation>
        <location evidence="1">Cytoplasm</location>
        <location evidence="1">Cytoskeleton</location>
        <location evidence="1">Flagellum axoneme</location>
    </subcellularLocation>
</comment>
<evidence type="ECO:0000256" key="5">
    <source>
        <dbReference type="ARBA" id="ARBA00023054"/>
    </source>
</evidence>
<proteinExistence type="inferred from homology"/>
<sequence>MYKLDLPLDTRESFAIERRKNMERNRQARIFNAKERTIGVDIKELDKQVNEKKERKNLEKEHSAAFGEEMIRNSKVAEILQERKEKEAKEINASLVEYWQENQRPQDRREYDLNDHDSKLKDLPARVSDSDPRNTVSGMQTFSGEDLDHQKRKGLQHEQMRDWLSQQMEEKRRLSMEKKKADHLYDVKAIEIDERAQELLKADEITRRTLNVAIKEYNQALAKEREAHKQQSLIQEIDDNFTEIRNNVSGDILTENPSVAQSALGQQRVIPDRWKGMSQSDMDKVRQTQAEQREEKKHIKMEEKRLEEEWDRRRVAEAKAGLVLEAQERQARKQLAEEHAEQNKLLAAEQRAKQDIINQEVYVNTLSDNYFTQFGTSSR</sequence>
<dbReference type="EnsemblMetazoa" id="XM_003389296.2">
    <property type="protein sequence ID" value="XP_003389344.1"/>
    <property type="gene ID" value="LOC100639416"/>
</dbReference>
<protein>
    <recommendedName>
        <fullName evidence="14">RIB43A-like with coiled-coils protein 2</fullName>
    </recommendedName>
</protein>
<dbReference type="OMA" id="NLCRAIN"/>
<evidence type="ECO:0008006" key="14">
    <source>
        <dbReference type="Google" id="ProtNLM"/>
    </source>
</evidence>
<comment type="subunit">
    <text evidence="9">Microtubule inner protein component of sperm flagellar doublet microtubules.</text>
</comment>
<evidence type="ECO:0000256" key="2">
    <source>
        <dbReference type="ARBA" id="ARBA00006875"/>
    </source>
</evidence>
<feature type="coiled-coil region" evidence="10">
    <location>
        <begin position="289"/>
        <end position="352"/>
    </location>
</feature>
<name>A0A1X7U059_AMPQE</name>
<reference evidence="12" key="2">
    <citation type="submission" date="2017-05" db="UniProtKB">
        <authorList>
            <consortium name="EnsemblMetazoa"/>
        </authorList>
    </citation>
    <scope>IDENTIFICATION</scope>
</reference>
<dbReference type="Pfam" id="PF05914">
    <property type="entry name" value="RIB43A"/>
    <property type="match status" value="1"/>
</dbReference>
<evidence type="ECO:0000256" key="7">
    <source>
        <dbReference type="ARBA" id="ARBA00023212"/>
    </source>
</evidence>
<keyword evidence="13" id="KW-1185">Reference proteome</keyword>
<dbReference type="PANTHER" id="PTHR14517">
    <property type="entry name" value="RIB43A-RELATED"/>
    <property type="match status" value="1"/>
</dbReference>
<evidence type="ECO:0000256" key="8">
    <source>
        <dbReference type="ARBA" id="ARBA00023273"/>
    </source>
</evidence>
<dbReference type="Proteomes" id="UP000007879">
    <property type="component" value="Unassembled WGS sequence"/>
</dbReference>
<keyword evidence="3" id="KW-0963">Cytoplasm</keyword>
<evidence type="ECO:0000256" key="9">
    <source>
        <dbReference type="ARBA" id="ARBA00046435"/>
    </source>
</evidence>
<dbReference type="PANTHER" id="PTHR14517:SF6">
    <property type="entry name" value="RE41410P"/>
    <property type="match status" value="1"/>
</dbReference>
<comment type="similarity">
    <text evidence="2">Belongs to the RIB43A family.</text>
</comment>
<evidence type="ECO:0000256" key="10">
    <source>
        <dbReference type="SAM" id="Coils"/>
    </source>
</evidence>
<dbReference type="OrthoDB" id="429119at2759"/>
<dbReference type="InterPro" id="IPR008805">
    <property type="entry name" value="RIB43A"/>
</dbReference>
<dbReference type="AlphaFoldDB" id="A0A1X7U059"/>
<feature type="compositionally biased region" description="Basic and acidic residues" evidence="11">
    <location>
        <begin position="104"/>
        <end position="132"/>
    </location>
</feature>
<gene>
    <name evidence="12" type="primary">100639416</name>
</gene>
<keyword evidence="5 10" id="KW-0175">Coiled coil</keyword>
<dbReference type="eggNOG" id="ENOG502QWST">
    <property type="taxonomic scope" value="Eukaryota"/>
</dbReference>
<organism evidence="12">
    <name type="scientific">Amphimedon queenslandica</name>
    <name type="common">Sponge</name>
    <dbReference type="NCBI Taxonomy" id="400682"/>
    <lineage>
        <taxon>Eukaryota</taxon>
        <taxon>Metazoa</taxon>
        <taxon>Porifera</taxon>
        <taxon>Demospongiae</taxon>
        <taxon>Heteroscleromorpha</taxon>
        <taxon>Haplosclerida</taxon>
        <taxon>Niphatidae</taxon>
        <taxon>Amphimedon</taxon>
    </lineage>
</organism>
<keyword evidence="8" id="KW-0966">Cell projection</keyword>
<keyword evidence="6" id="KW-0969">Cilium</keyword>
<evidence type="ECO:0000256" key="3">
    <source>
        <dbReference type="ARBA" id="ARBA00022490"/>
    </source>
</evidence>
<dbReference type="EnsemblMetazoa" id="Aqu2.1.21064_001">
    <property type="protein sequence ID" value="Aqu2.1.21064_001"/>
    <property type="gene ID" value="Aqu2.1.21064"/>
</dbReference>
<evidence type="ECO:0000256" key="4">
    <source>
        <dbReference type="ARBA" id="ARBA00022846"/>
    </source>
</evidence>
<dbReference type="InParanoid" id="A0A1X7U059"/>
<evidence type="ECO:0000313" key="13">
    <source>
        <dbReference type="Proteomes" id="UP000007879"/>
    </source>
</evidence>
<accession>A0A1X7U059</accession>
<evidence type="ECO:0000256" key="11">
    <source>
        <dbReference type="SAM" id="MobiDB-lite"/>
    </source>
</evidence>
<evidence type="ECO:0000256" key="6">
    <source>
        <dbReference type="ARBA" id="ARBA00023069"/>
    </source>
</evidence>
<dbReference type="STRING" id="400682.A0A1X7U059"/>
<dbReference type="KEGG" id="aqu:100639416"/>
<keyword evidence="4" id="KW-0282">Flagellum</keyword>
<keyword evidence="7" id="KW-0206">Cytoskeleton</keyword>